<reference evidence="1 2" key="1">
    <citation type="submission" date="2013-06" db="EMBL/GenBank/DDBJ databases">
        <title>Draft genome sequence of Thauera terpenica.</title>
        <authorList>
            <person name="Liu B."/>
            <person name="Frostegard A.H."/>
            <person name="Shapleigh J.P."/>
        </authorList>
    </citation>
    <scope>NUCLEOTIDE SEQUENCE [LARGE SCALE GENOMIC DNA]</scope>
    <source>
        <strain evidence="1 2">58Eu</strain>
    </source>
</reference>
<protein>
    <submittedName>
        <fullName evidence="1">Uncharacterized protein</fullName>
    </submittedName>
</protein>
<dbReference type="PATRIC" id="fig|1348657.5.peg.2523"/>
<accession>S9ZN96</accession>
<proteinExistence type="predicted"/>
<keyword evidence="2" id="KW-1185">Reference proteome</keyword>
<comment type="caution">
    <text evidence="1">The sequence shown here is derived from an EMBL/GenBank/DDBJ whole genome shotgun (WGS) entry which is preliminary data.</text>
</comment>
<dbReference type="Proteomes" id="UP000015455">
    <property type="component" value="Unassembled WGS sequence"/>
</dbReference>
<name>S9ZN96_9RHOO</name>
<gene>
    <name evidence="1" type="ORF">M622_17190</name>
</gene>
<evidence type="ECO:0000313" key="1">
    <source>
        <dbReference type="EMBL" id="EPZ14972.1"/>
    </source>
</evidence>
<dbReference type="AlphaFoldDB" id="S9ZN96"/>
<sequence length="40" mass="4414">MIESLLSVLFPAGFVMQCFLLAAGIQVELEFDIERPEVAS</sequence>
<evidence type="ECO:0000313" key="2">
    <source>
        <dbReference type="Proteomes" id="UP000015455"/>
    </source>
</evidence>
<organism evidence="1 2">
    <name type="scientific">Thauera terpenica 58Eu</name>
    <dbReference type="NCBI Taxonomy" id="1348657"/>
    <lineage>
        <taxon>Bacteria</taxon>
        <taxon>Pseudomonadati</taxon>
        <taxon>Pseudomonadota</taxon>
        <taxon>Betaproteobacteria</taxon>
        <taxon>Rhodocyclales</taxon>
        <taxon>Zoogloeaceae</taxon>
        <taxon>Thauera</taxon>
    </lineage>
</organism>
<dbReference type="EMBL" id="ATJV01000065">
    <property type="protein sequence ID" value="EPZ14972.1"/>
    <property type="molecule type" value="Genomic_DNA"/>
</dbReference>